<dbReference type="AlphaFoldDB" id="A0A510IEP2"/>
<sequence>MSSFFLKVAIALRNNGNLGVVGTETHDYNDMEVILWKLTKGHTMVLVRREKEHLEFKFYTQYFKVIRKWLLNDELYLLHKYRSDPHDNQVNKDEFSLSQTQKTKEESRISQQGTEFVQRRDQQHPKRDGD</sequence>
<feature type="compositionally biased region" description="Basic and acidic residues" evidence="1">
    <location>
        <begin position="117"/>
        <end position="130"/>
    </location>
</feature>
<dbReference type="Proteomes" id="UP000315115">
    <property type="component" value="Plasmid pAM7"/>
</dbReference>
<feature type="region of interest" description="Disordered" evidence="1">
    <location>
        <begin position="84"/>
        <end position="130"/>
    </location>
</feature>
<evidence type="ECO:0000256" key="1">
    <source>
        <dbReference type="SAM" id="MobiDB-lite"/>
    </source>
</evidence>
<geneLocation type="plasmid" evidence="3">
    <name>pam7 dna</name>
</geneLocation>
<keyword evidence="2" id="KW-0614">Plasmid</keyword>
<accession>A0A510IEP2</accession>
<evidence type="ECO:0000313" key="2">
    <source>
        <dbReference type="EMBL" id="BBL92275.1"/>
    </source>
</evidence>
<evidence type="ECO:0000313" key="3">
    <source>
        <dbReference type="Proteomes" id="UP000315115"/>
    </source>
</evidence>
<proteinExistence type="predicted"/>
<gene>
    <name evidence="2" type="ORF">VroAM7_49280</name>
</gene>
<dbReference type="RefSeq" id="WP_126606160.1">
    <property type="nucleotide sequence ID" value="NZ_AP019800.1"/>
</dbReference>
<organism evidence="2 3">
    <name type="scientific">Vibrio rotiferianus</name>
    <dbReference type="NCBI Taxonomy" id="190895"/>
    <lineage>
        <taxon>Bacteria</taxon>
        <taxon>Pseudomonadati</taxon>
        <taxon>Pseudomonadota</taxon>
        <taxon>Gammaproteobacteria</taxon>
        <taxon>Vibrionales</taxon>
        <taxon>Vibrionaceae</taxon>
        <taxon>Vibrio</taxon>
    </lineage>
</organism>
<feature type="compositionally biased region" description="Basic and acidic residues" evidence="1">
    <location>
        <begin position="84"/>
        <end position="95"/>
    </location>
</feature>
<name>A0A510IEP2_9VIBR</name>
<protein>
    <submittedName>
        <fullName evidence="2">Uncharacterized protein</fullName>
    </submittedName>
</protein>
<dbReference type="EMBL" id="AP019800">
    <property type="protein sequence ID" value="BBL92275.1"/>
    <property type="molecule type" value="Genomic_DNA"/>
</dbReference>
<reference evidence="3" key="1">
    <citation type="submission" date="2019-07" db="EMBL/GenBank/DDBJ databases">
        <title>Complete Genome Sequences of Vibrion rotiferianus strain AM7.</title>
        <authorList>
            <person name="Miyazaki K."/>
            <person name="Wiseschart A."/>
            <person name="Pootanakit K."/>
            <person name="Ishimori K."/>
            <person name="Kitahara K."/>
        </authorList>
    </citation>
    <scope>NUCLEOTIDE SEQUENCE [LARGE SCALE GENOMIC DNA]</scope>
    <source>
        <strain evidence="3">AM7</strain>
        <plasmid evidence="3">pam7 dna</plasmid>
    </source>
</reference>